<name>A0ABS4PJ16_9PSEU</name>
<sequence>MSLQDVTLHDFVLNLLTDDAARSAFAADPTAVLSDAGLGDVTAQDVQEVLPLVADQAGLPVTDLLGALPTDGAEDAVQTLEFFAHQVTGQVAPFLGDFASATQIEDGAFANSFGFANEFLTGGSAIAADGTEFAASQGLATGLGDLGVATAGGTGGLAGSLSFGNDSVAAQGATAVGLDGLAASGGVGTDAAGVGLAAAGGLGGVAGSTDVETFLGNADGALAVSTDGAAVGGGLETPVGDLGLQVGADLSGNPADALSLSVDSPLGSFGLDGLDDITSSLPVDLPELPSELPTELPTDLPIDLPVANELPGLDQVTGVVGNVTGVVQDSPVGGIVDSTPVGDLAPQVGNLPVVGDLTDGLGL</sequence>
<accession>A0ABS4PJ16</accession>
<gene>
    <name evidence="1" type="ORF">JOM49_000917</name>
</gene>
<dbReference type="EMBL" id="JAGGMS010000001">
    <property type="protein sequence ID" value="MBP2179391.1"/>
    <property type="molecule type" value="Genomic_DNA"/>
</dbReference>
<proteinExistence type="predicted"/>
<evidence type="ECO:0000313" key="2">
    <source>
        <dbReference type="Proteomes" id="UP000741013"/>
    </source>
</evidence>
<protein>
    <recommendedName>
        <fullName evidence="3">PE-PGRS family protein</fullName>
    </recommendedName>
</protein>
<evidence type="ECO:0000313" key="1">
    <source>
        <dbReference type="EMBL" id="MBP2179391.1"/>
    </source>
</evidence>
<dbReference type="NCBIfam" id="NF038175">
    <property type="entry name" value="IniB_NTERM"/>
    <property type="match status" value="1"/>
</dbReference>
<dbReference type="RefSeq" id="WP_209663108.1">
    <property type="nucleotide sequence ID" value="NZ_JAGGMS010000001.1"/>
</dbReference>
<organism evidence="1 2">
    <name type="scientific">Amycolatopsis magusensis</name>
    <dbReference type="NCBI Taxonomy" id="882444"/>
    <lineage>
        <taxon>Bacteria</taxon>
        <taxon>Bacillati</taxon>
        <taxon>Actinomycetota</taxon>
        <taxon>Actinomycetes</taxon>
        <taxon>Pseudonocardiales</taxon>
        <taxon>Pseudonocardiaceae</taxon>
        <taxon>Amycolatopsis</taxon>
    </lineage>
</organism>
<dbReference type="InterPro" id="IPR049709">
    <property type="entry name" value="IniB-like_N"/>
</dbReference>
<keyword evidence="2" id="KW-1185">Reference proteome</keyword>
<comment type="caution">
    <text evidence="1">The sequence shown here is derived from an EMBL/GenBank/DDBJ whole genome shotgun (WGS) entry which is preliminary data.</text>
</comment>
<dbReference type="Proteomes" id="UP000741013">
    <property type="component" value="Unassembled WGS sequence"/>
</dbReference>
<reference evidence="1 2" key="1">
    <citation type="submission" date="2021-03" db="EMBL/GenBank/DDBJ databases">
        <title>Sequencing the genomes of 1000 actinobacteria strains.</title>
        <authorList>
            <person name="Klenk H.-P."/>
        </authorList>
    </citation>
    <scope>NUCLEOTIDE SEQUENCE [LARGE SCALE GENOMIC DNA]</scope>
    <source>
        <strain evidence="1 2">DSM 45510</strain>
    </source>
</reference>
<evidence type="ECO:0008006" key="3">
    <source>
        <dbReference type="Google" id="ProtNLM"/>
    </source>
</evidence>